<proteinExistence type="predicted"/>
<organism evidence="2">
    <name type="scientific">Sesamum radiatum</name>
    <name type="common">Black benniseed</name>
    <dbReference type="NCBI Taxonomy" id="300843"/>
    <lineage>
        <taxon>Eukaryota</taxon>
        <taxon>Viridiplantae</taxon>
        <taxon>Streptophyta</taxon>
        <taxon>Embryophyta</taxon>
        <taxon>Tracheophyta</taxon>
        <taxon>Spermatophyta</taxon>
        <taxon>Magnoliopsida</taxon>
        <taxon>eudicotyledons</taxon>
        <taxon>Gunneridae</taxon>
        <taxon>Pentapetalae</taxon>
        <taxon>asterids</taxon>
        <taxon>lamiids</taxon>
        <taxon>Lamiales</taxon>
        <taxon>Pedaliaceae</taxon>
        <taxon>Sesamum</taxon>
    </lineage>
</organism>
<dbReference type="EMBL" id="JACGWJ010001596">
    <property type="protein sequence ID" value="KAL0281735.1"/>
    <property type="molecule type" value="Genomic_DNA"/>
</dbReference>
<dbReference type="AlphaFoldDB" id="A0AAW2IHM0"/>
<evidence type="ECO:0000313" key="2">
    <source>
        <dbReference type="EMBL" id="KAL0281735.1"/>
    </source>
</evidence>
<protein>
    <submittedName>
        <fullName evidence="2">Uncharacterized protein</fullName>
    </submittedName>
</protein>
<comment type="caution">
    <text evidence="2">The sequence shown here is derived from an EMBL/GenBank/DDBJ whole genome shotgun (WGS) entry which is preliminary data.</text>
</comment>
<gene>
    <name evidence="2" type="ORF">Sradi_7292400</name>
</gene>
<name>A0AAW2IHM0_SESRA</name>
<sequence length="103" mass="11342">MTRSSNIVVNIGDQDPESPRREASPSERAMIPEDENSQLRETVVALEGKVSFSESEISMLSFGMDDCRHVIQELAGAFGGDGIADMQRGDSRLSIRSDCFSMR</sequence>
<feature type="region of interest" description="Disordered" evidence="1">
    <location>
        <begin position="1"/>
        <end position="37"/>
    </location>
</feature>
<reference evidence="2" key="2">
    <citation type="journal article" date="2024" name="Plant">
        <title>Genomic evolution and insights into agronomic trait innovations of Sesamum species.</title>
        <authorList>
            <person name="Miao H."/>
            <person name="Wang L."/>
            <person name="Qu L."/>
            <person name="Liu H."/>
            <person name="Sun Y."/>
            <person name="Le M."/>
            <person name="Wang Q."/>
            <person name="Wei S."/>
            <person name="Zheng Y."/>
            <person name="Lin W."/>
            <person name="Duan Y."/>
            <person name="Cao H."/>
            <person name="Xiong S."/>
            <person name="Wang X."/>
            <person name="Wei L."/>
            <person name="Li C."/>
            <person name="Ma Q."/>
            <person name="Ju M."/>
            <person name="Zhao R."/>
            <person name="Li G."/>
            <person name="Mu C."/>
            <person name="Tian Q."/>
            <person name="Mei H."/>
            <person name="Zhang T."/>
            <person name="Gao T."/>
            <person name="Zhang H."/>
        </authorList>
    </citation>
    <scope>NUCLEOTIDE SEQUENCE</scope>
    <source>
        <strain evidence="2">G02</strain>
    </source>
</reference>
<reference evidence="2" key="1">
    <citation type="submission" date="2020-06" db="EMBL/GenBank/DDBJ databases">
        <authorList>
            <person name="Li T."/>
            <person name="Hu X."/>
            <person name="Zhang T."/>
            <person name="Song X."/>
            <person name="Zhang H."/>
            <person name="Dai N."/>
            <person name="Sheng W."/>
            <person name="Hou X."/>
            <person name="Wei L."/>
        </authorList>
    </citation>
    <scope>NUCLEOTIDE SEQUENCE</scope>
    <source>
        <strain evidence="2">G02</strain>
        <tissue evidence="2">Leaf</tissue>
    </source>
</reference>
<accession>A0AAW2IHM0</accession>
<evidence type="ECO:0000256" key="1">
    <source>
        <dbReference type="SAM" id="MobiDB-lite"/>
    </source>
</evidence>